<dbReference type="InterPro" id="IPR009003">
    <property type="entry name" value="Peptidase_S1_PA"/>
</dbReference>
<dbReference type="Gene3D" id="3.40.50.300">
    <property type="entry name" value="P-loop containing nucleotide triphosphate hydrolases"/>
    <property type="match status" value="1"/>
</dbReference>
<sequence length="1190" mass="130422">MESTGPERFRIAAVHGTRQGSGYLLTPRLVLTAGHVVVNRYLAKVTALGGVGEVECRVIWIRHDRECDAALLLAKADLHPPEICEQLEQTSVPWGMPLALETMESCQAIGFPRVQRGDEDELDTEQVVGTFKPGSRMVRARYVLDSPHAPPAPVREGESPWAGMSGAALFTKGAIIGVVVADPHGWQHGRLEAVRSRVLFDDPDFVEHLVRHTGHQPTVVEFSGSEHNPHAEFERRYAAYVAEYYSELTIFGLDFSRQEHAQWPLDTAYLSLELAPHQTREHGFGGPADRSSYEGPAGGRKRVESAFSRETRILLRGLAGSGKTTLVQWLAVTAARQDFPVGLGHFQGCVPFVLPLRSLARRESLPQPQEFLSAVGNPLGAQQPDGWADQVLHSGRGLLLIDGVDEVPERDRERTQQWLKGLITLYRDCIYLVTTRPSAVVDGWLYHQDFTELNLLPMNRQDVTAFLDRWHHAAAETAQRPEEKARLETYRTQLADVLPRKADLARLATNPLMCAMICALNRDRDSYLPQNRLELYRAALSMLLVRRDVQRVLLHPEGPRESSSQEALRHDEDAQRLLLQDLAYWMIRNGHVEVGRPEALNIVAQTLRSMPQIAPPEKADEVLEHLLQRCGLLRAPSPDTLEFVHRTFQDYLGAKAAVEGQDLNLVAAHAHEPQWEDVVRMAIGHARAGERAVLLRRLLELGDAAVHPQRERLHLLAAACLEHATSLAAEVRAEVEARAAALVPPRNLAEAEMLAETGTVALDLMPPPEALTAAQARPVAHTARLLGGEHAFQVLRSFRESTDPAVRQELAEAWDKFDPRTYAEDILDHMPLDGVQLTVAGPEQLSALSAIGRVPALRCVGDFTAEDLSPALRRAEPRELTLEADDRLPDLEFLPECVPGLTALCLSDCGGLVDYEALPRLGLGSLTLQDMPSGPDLTPLQDIGGLRQAAFMWHRRGPARRLSIADVPFTSDLEGLSFGGNLSLQDLHGLIRWQRLAALNLGDAPVPAKELGVLGLLPALHTVMLTTVGLCRAEGDRTVPLTGVTEATVETYESRPRCTTEMLRRMFPSLRKLRLHIAAGRRTASVDLSALAGVPDLQVGISTPARELGVTGTKHLPDDSVTLLPRGSSRSRARPSRCSAGGAAATGAGDVPSGGTSEVVVRDGYFGGCASERAATGRAGRDWSGLALRK</sequence>
<accession>A0ABS9T3U3</accession>
<organism evidence="3 4">
    <name type="scientific">Streptomyces marispadix</name>
    <dbReference type="NCBI Taxonomy" id="2922868"/>
    <lineage>
        <taxon>Bacteria</taxon>
        <taxon>Bacillati</taxon>
        <taxon>Actinomycetota</taxon>
        <taxon>Actinomycetes</taxon>
        <taxon>Kitasatosporales</taxon>
        <taxon>Streptomycetaceae</taxon>
        <taxon>Streptomyces</taxon>
    </lineage>
</organism>
<evidence type="ECO:0000313" key="3">
    <source>
        <dbReference type="EMBL" id="MCH6163118.1"/>
    </source>
</evidence>
<dbReference type="SUPFAM" id="SSF52540">
    <property type="entry name" value="P-loop containing nucleoside triphosphate hydrolases"/>
    <property type="match status" value="1"/>
</dbReference>
<reference evidence="3" key="2">
    <citation type="journal article" date="2023" name="Int. J. Syst. Evol. Microbiol.">
        <title>Streptomyces marispadix sp. nov., isolated from marine beach sediment of the Northern Coast of Portugal.</title>
        <authorList>
            <person name="dos Santos J.D.N."/>
            <person name="Vitorino I.R."/>
            <person name="Kallscheuer N."/>
            <person name="Srivastava A."/>
            <person name="Krautwurst S."/>
            <person name="Marz M."/>
            <person name="Jogler C."/>
            <person name="Lobo Da Cunha A."/>
            <person name="Catita J."/>
            <person name="Goncalves H."/>
            <person name="Gonzalez I."/>
            <person name="Reyes F."/>
            <person name="Lage O.M."/>
        </authorList>
    </citation>
    <scope>NUCLEOTIDE SEQUENCE</scope>
    <source>
        <strain evidence="3">M600PL45_2</strain>
    </source>
</reference>
<feature type="compositionally biased region" description="Low complexity" evidence="1">
    <location>
        <begin position="1136"/>
        <end position="1149"/>
    </location>
</feature>
<dbReference type="Proteomes" id="UP001166784">
    <property type="component" value="Unassembled WGS sequence"/>
</dbReference>
<keyword evidence="4" id="KW-1185">Reference proteome</keyword>
<dbReference type="PROSITE" id="PS50837">
    <property type="entry name" value="NACHT"/>
    <property type="match status" value="1"/>
</dbReference>
<dbReference type="PANTHER" id="PTHR46844:SF1">
    <property type="entry name" value="SLR5058 PROTEIN"/>
    <property type="match status" value="1"/>
</dbReference>
<reference evidence="3" key="1">
    <citation type="submission" date="2022-03" db="EMBL/GenBank/DDBJ databases">
        <authorList>
            <person name="Santos J.D.N."/>
            <person name="Kallscheuer N."/>
            <person name="Jogler C."/>
            <person name="Lage O.M."/>
        </authorList>
    </citation>
    <scope>NUCLEOTIDE SEQUENCE</scope>
    <source>
        <strain evidence="3">M600PL45_2</strain>
    </source>
</reference>
<dbReference type="EMBL" id="JAKWJU010000002">
    <property type="protein sequence ID" value="MCH6163118.1"/>
    <property type="molecule type" value="Genomic_DNA"/>
</dbReference>
<dbReference type="SUPFAM" id="SSF50494">
    <property type="entry name" value="Trypsin-like serine proteases"/>
    <property type="match status" value="1"/>
</dbReference>
<feature type="domain" description="NACHT" evidence="2">
    <location>
        <begin position="311"/>
        <end position="659"/>
    </location>
</feature>
<dbReference type="RefSeq" id="WP_241061966.1">
    <property type="nucleotide sequence ID" value="NZ_JAKWJU010000002.1"/>
</dbReference>
<evidence type="ECO:0000313" key="4">
    <source>
        <dbReference type="Proteomes" id="UP001166784"/>
    </source>
</evidence>
<comment type="caution">
    <text evidence="3">The sequence shown here is derived from an EMBL/GenBank/DDBJ whole genome shotgun (WGS) entry which is preliminary data.</text>
</comment>
<evidence type="ECO:0000256" key="1">
    <source>
        <dbReference type="SAM" id="MobiDB-lite"/>
    </source>
</evidence>
<dbReference type="Pfam" id="PF05729">
    <property type="entry name" value="NACHT"/>
    <property type="match status" value="1"/>
</dbReference>
<feature type="region of interest" description="Disordered" evidence="1">
    <location>
        <begin position="1110"/>
        <end position="1155"/>
    </location>
</feature>
<dbReference type="InterPro" id="IPR027417">
    <property type="entry name" value="P-loop_NTPase"/>
</dbReference>
<name>A0ABS9T3U3_9ACTN</name>
<dbReference type="PRINTS" id="PR00364">
    <property type="entry name" value="DISEASERSIST"/>
</dbReference>
<protein>
    <submittedName>
        <fullName evidence="3">NACHT domain-containing protein</fullName>
    </submittedName>
</protein>
<gene>
    <name evidence="3" type="ORF">MMA15_22815</name>
</gene>
<feature type="region of interest" description="Disordered" evidence="1">
    <location>
        <begin position="280"/>
        <end position="300"/>
    </location>
</feature>
<dbReference type="PANTHER" id="PTHR46844">
    <property type="entry name" value="SLR5058 PROTEIN"/>
    <property type="match status" value="1"/>
</dbReference>
<dbReference type="InterPro" id="IPR007111">
    <property type="entry name" value="NACHT_NTPase"/>
</dbReference>
<proteinExistence type="predicted"/>
<evidence type="ECO:0000259" key="2">
    <source>
        <dbReference type="PROSITE" id="PS50837"/>
    </source>
</evidence>